<dbReference type="EMBL" id="JBEHCU010013796">
    <property type="protein sequence ID" value="KAL1373955.1"/>
    <property type="molecule type" value="Genomic_DNA"/>
</dbReference>
<dbReference type="CDD" id="cd01650">
    <property type="entry name" value="RT_nLTR_like"/>
    <property type="match status" value="1"/>
</dbReference>
<dbReference type="GO" id="GO:0071897">
    <property type="term" value="P:DNA biosynthetic process"/>
    <property type="evidence" value="ECO:0007669"/>
    <property type="project" value="UniProtKB-ARBA"/>
</dbReference>
<evidence type="ECO:0000256" key="2">
    <source>
        <dbReference type="PROSITE-ProRule" id="PRU01384"/>
    </source>
</evidence>
<dbReference type="PANTHER" id="PTHR19446">
    <property type="entry name" value="REVERSE TRANSCRIPTASES"/>
    <property type="match status" value="1"/>
</dbReference>
<dbReference type="Pfam" id="PF00078">
    <property type="entry name" value="RVT_1"/>
    <property type="match status" value="1"/>
</dbReference>
<evidence type="ECO:0000259" key="3">
    <source>
        <dbReference type="PROSITE" id="PS50878"/>
    </source>
</evidence>
<dbReference type="InterPro" id="IPR013758">
    <property type="entry name" value="Topo_IIA_A/C_ab"/>
</dbReference>
<accession>A0ABD1CC51</accession>
<dbReference type="SMART" id="SM00434">
    <property type="entry name" value="TOP4c"/>
    <property type="match status" value="1"/>
</dbReference>
<name>A0ABD1CC51_CULPP</name>
<comment type="caution">
    <text evidence="2">Lacks conserved residue(s) required for the propagation of feature annotation.</text>
</comment>
<dbReference type="PROSITE" id="PS52040">
    <property type="entry name" value="TOPO_IIA"/>
    <property type="match status" value="1"/>
</dbReference>
<keyword evidence="6" id="KW-1185">Reference proteome</keyword>
<organism evidence="5 6">
    <name type="scientific">Culex pipiens pipiens</name>
    <name type="common">Northern house mosquito</name>
    <dbReference type="NCBI Taxonomy" id="38569"/>
    <lineage>
        <taxon>Eukaryota</taxon>
        <taxon>Metazoa</taxon>
        <taxon>Ecdysozoa</taxon>
        <taxon>Arthropoda</taxon>
        <taxon>Hexapoda</taxon>
        <taxon>Insecta</taxon>
        <taxon>Pterygota</taxon>
        <taxon>Neoptera</taxon>
        <taxon>Endopterygota</taxon>
        <taxon>Diptera</taxon>
        <taxon>Nematocera</taxon>
        <taxon>Culicoidea</taxon>
        <taxon>Culicidae</taxon>
        <taxon>Culicinae</taxon>
        <taxon>Culicini</taxon>
        <taxon>Culex</taxon>
        <taxon>Culex</taxon>
    </lineage>
</organism>
<feature type="domain" description="Topo IIA-type catalytic" evidence="4">
    <location>
        <begin position="56"/>
        <end position="650"/>
    </location>
</feature>
<comment type="caution">
    <text evidence="5">The sequence shown here is derived from an EMBL/GenBank/DDBJ whole genome shotgun (WGS) entry which is preliminary data.</text>
</comment>
<dbReference type="Gene3D" id="3.30.70.270">
    <property type="match status" value="1"/>
</dbReference>
<proteinExistence type="predicted"/>
<reference evidence="5 6" key="1">
    <citation type="submission" date="2024-05" db="EMBL/GenBank/DDBJ databases">
        <title>Culex pipiens pipiens assembly and annotation.</title>
        <authorList>
            <person name="Alout H."/>
            <person name="Durand T."/>
        </authorList>
    </citation>
    <scope>NUCLEOTIDE SEQUENCE [LARGE SCALE GENOMIC DNA]</scope>
    <source>
        <strain evidence="5">HA-2024</strain>
        <tissue evidence="5">Whole body</tissue>
    </source>
</reference>
<dbReference type="InterPro" id="IPR013760">
    <property type="entry name" value="Topo_IIA-like_dom_sf"/>
</dbReference>
<evidence type="ECO:0000313" key="5">
    <source>
        <dbReference type="EMBL" id="KAL1373955.1"/>
    </source>
</evidence>
<gene>
    <name evidence="5" type="ORF">pipiens_018354</name>
</gene>
<dbReference type="InterPro" id="IPR002205">
    <property type="entry name" value="Topo_IIA_dom_A"/>
</dbReference>
<dbReference type="Gene3D" id="3.90.199.10">
    <property type="entry name" value="Topoisomerase II, domain 5"/>
    <property type="match status" value="1"/>
</dbReference>
<sequence>MDAGTKYSEEYRHRKKVGLPERYLHMKDHPSDFLHLKGVITPDLELFSNSDNVRSIPCVLDGLKPGQRKFMFTCFKRNDKQEVKVAQLAGSVAEMFAYHHGEQSLCSTIVNLKQNIVSSNNINLLYPRDQFGALQKPTIQETYHHELKKRLPCTPQPDINLTWEKLAQKTKQAASVSLKKCSVIPHDKGCRQLAAKVAKARFWMSWKPSNRIAERLSAASSELQAALKRQDEQAWTEFFRDVGKLPLGVRIRRTQQCFKKHKRQQGRPVQYSSVPIDAWKCSSDADGLPSLIEEVDGVALPQGPTVEDLCRILAKMGNGKSPGQDRLPAEYFKYADESTLQELLQVIKSVWDTNCMPAAWKHTAVVPIPKVSKPTSAAHYRRISLLSTGYKIYAMWVLEHLQRYVGEIGSHQAAFLPGRSTTDHLFVTQRVLQEKWNEGTVLYIMSLDLEKAFDRVNLKCLPAILKDKGVPHCVINRVVECLRGDIEQTIFQGETSHPEPRLGGVRQGCPISPFAFDLIIEAVMISVEEELGIFVLNQKNRLSLPLVLVYADDVLILTEDVVSLEKIVACMESYLETVGLNLNRDKCQLLVRDPMGPSVKTVTLLGVDYDVQKSMKYLGISLTNRLSPEKPVLVRCGGLVTPNVVQKIIP</sequence>
<dbReference type="InterPro" id="IPR043128">
    <property type="entry name" value="Rev_trsase/Diguanyl_cyclase"/>
</dbReference>
<evidence type="ECO:0000313" key="6">
    <source>
        <dbReference type="Proteomes" id="UP001562425"/>
    </source>
</evidence>
<dbReference type="AlphaFoldDB" id="A0ABD1CC51"/>
<dbReference type="GO" id="GO:0003677">
    <property type="term" value="F:DNA binding"/>
    <property type="evidence" value="ECO:0007669"/>
    <property type="project" value="UniProtKB-UniRule"/>
</dbReference>
<evidence type="ECO:0008006" key="7">
    <source>
        <dbReference type="Google" id="ProtNLM"/>
    </source>
</evidence>
<evidence type="ECO:0000256" key="1">
    <source>
        <dbReference type="ARBA" id="ARBA00023125"/>
    </source>
</evidence>
<dbReference type="SUPFAM" id="SSF56672">
    <property type="entry name" value="DNA/RNA polymerases"/>
    <property type="match status" value="1"/>
</dbReference>
<dbReference type="PROSITE" id="PS50878">
    <property type="entry name" value="RT_POL"/>
    <property type="match status" value="1"/>
</dbReference>
<protein>
    <recommendedName>
        <fullName evidence="7">Reverse transcriptase</fullName>
    </recommendedName>
</protein>
<dbReference type="SUPFAM" id="SSF56719">
    <property type="entry name" value="Type II DNA topoisomerase"/>
    <property type="match status" value="1"/>
</dbReference>
<feature type="domain" description="Reverse transcriptase" evidence="3">
    <location>
        <begin position="349"/>
        <end position="622"/>
    </location>
</feature>
<keyword evidence="1 2" id="KW-0238">DNA-binding</keyword>
<evidence type="ECO:0000259" key="4">
    <source>
        <dbReference type="PROSITE" id="PS52040"/>
    </source>
</evidence>
<dbReference type="Pfam" id="PF00521">
    <property type="entry name" value="DNA_topoisoIV"/>
    <property type="match status" value="1"/>
</dbReference>
<dbReference type="Proteomes" id="UP001562425">
    <property type="component" value="Unassembled WGS sequence"/>
</dbReference>
<dbReference type="InterPro" id="IPR000477">
    <property type="entry name" value="RT_dom"/>
</dbReference>
<dbReference type="InterPro" id="IPR043502">
    <property type="entry name" value="DNA/RNA_pol_sf"/>
</dbReference>